<dbReference type="KEGG" id="bmx:BMS_1926"/>
<evidence type="ECO:0000313" key="2">
    <source>
        <dbReference type="EMBL" id="CBW26742.1"/>
    </source>
</evidence>
<dbReference type="RefSeq" id="WP_014244523.1">
    <property type="nucleotide sequence ID" value="NC_016620.1"/>
</dbReference>
<keyword evidence="3" id="KW-1185">Reference proteome</keyword>
<name>E1X2H5_HALMS</name>
<dbReference type="OrthoDB" id="9951053at2"/>
<sequence>MTPRKLIQFSLICFFSLGSISCSKSEKPIIKDLQVSAAKSESLTKNTVQSESRRPQSESSSGQVLHGLGLEDYEKVAKQIFLVKEAMSEEFPVGDGLTFTMYILRYLSEVGDYILTNEDISNLLVAFEKISGEKLDETIYETVAQIKKLKFGKNSGKYAVEIFAFNKKEGVLIPINEVSEEGMVQEIKYARIKDKAEIIFDDVDSKLEIKALKRFLTEKITIPLVSDSMLPPLNQLHKDIKYDVENYIDNTKIIPLEIKTKGIYIKVDTSTVFNNMKFYLRTLYTLPGRKKDGAAIPSLVMRIRAKLVNVKISIDQ</sequence>
<gene>
    <name evidence="2" type="ordered locus">BMS_1926</name>
</gene>
<feature type="region of interest" description="Disordered" evidence="1">
    <location>
        <begin position="44"/>
        <end position="64"/>
    </location>
</feature>
<evidence type="ECO:0000256" key="1">
    <source>
        <dbReference type="SAM" id="MobiDB-lite"/>
    </source>
</evidence>
<dbReference type="PROSITE" id="PS51257">
    <property type="entry name" value="PROKAR_LIPOPROTEIN"/>
    <property type="match status" value="1"/>
</dbReference>
<protein>
    <submittedName>
        <fullName evidence="2">Exported protein</fullName>
    </submittedName>
</protein>
<dbReference type="PATRIC" id="fig|862908.3.peg.1827"/>
<organism evidence="2 3">
    <name type="scientific">Halobacteriovorax marinus (strain ATCC BAA-682 / DSM 15412 / SJ)</name>
    <name type="common">Bacteriovorax marinus</name>
    <dbReference type="NCBI Taxonomy" id="862908"/>
    <lineage>
        <taxon>Bacteria</taxon>
        <taxon>Pseudomonadati</taxon>
        <taxon>Bdellovibrionota</taxon>
        <taxon>Bacteriovoracia</taxon>
        <taxon>Bacteriovoracales</taxon>
        <taxon>Halobacteriovoraceae</taxon>
        <taxon>Halobacteriovorax</taxon>
    </lineage>
</organism>
<reference evidence="3" key="1">
    <citation type="journal article" date="2013" name="ISME J.">
        <title>A small predatory core genome in the divergent marine Bacteriovorax marinus SJ and the terrestrial Bdellovibrio bacteriovorus.</title>
        <authorList>
            <person name="Crossman L.C."/>
            <person name="Chen H."/>
            <person name="Cerdeno-Tarraga A.M."/>
            <person name="Brooks K."/>
            <person name="Quail M.A."/>
            <person name="Pineiro S.A."/>
            <person name="Hobley L."/>
            <person name="Sockett R.E."/>
            <person name="Bentley S.D."/>
            <person name="Parkhill J."/>
            <person name="Williams H.N."/>
            <person name="Stine O.C."/>
        </authorList>
    </citation>
    <scope>NUCLEOTIDE SEQUENCE [LARGE SCALE GENOMIC DNA]</scope>
    <source>
        <strain evidence="3">ATCC BAA-682 / DSM 15412 / SJ</strain>
    </source>
</reference>
<dbReference type="Proteomes" id="UP000008963">
    <property type="component" value="Chromosome"/>
</dbReference>
<proteinExistence type="predicted"/>
<dbReference type="EMBL" id="FQ312005">
    <property type="protein sequence ID" value="CBW26742.1"/>
    <property type="molecule type" value="Genomic_DNA"/>
</dbReference>
<accession>E1X2H5</accession>
<dbReference type="HOGENOM" id="CLU_879317_0_0_7"/>
<dbReference type="AlphaFoldDB" id="E1X2H5"/>
<evidence type="ECO:0000313" key="3">
    <source>
        <dbReference type="Proteomes" id="UP000008963"/>
    </source>
</evidence>